<evidence type="ECO:0000259" key="2">
    <source>
        <dbReference type="Pfam" id="PF09133"/>
    </source>
</evidence>
<feature type="region of interest" description="Disordered" evidence="1">
    <location>
        <begin position="401"/>
        <end position="442"/>
    </location>
</feature>
<dbReference type="OrthoDB" id="118550at2759"/>
<reference evidence="3 6" key="1">
    <citation type="journal article" date="2011" name="Nature">
        <title>The Medicago genome provides insight into the evolution of rhizobial symbioses.</title>
        <authorList>
            <person name="Young N.D."/>
            <person name="Debelle F."/>
            <person name="Oldroyd G.E."/>
            <person name="Geurts R."/>
            <person name="Cannon S.B."/>
            <person name="Udvardi M.K."/>
            <person name="Benedito V.A."/>
            <person name="Mayer K.F."/>
            <person name="Gouzy J."/>
            <person name="Schoof H."/>
            <person name="Van de Peer Y."/>
            <person name="Proost S."/>
            <person name="Cook D.R."/>
            <person name="Meyers B.C."/>
            <person name="Spannagl M."/>
            <person name="Cheung F."/>
            <person name="De Mita S."/>
            <person name="Krishnakumar V."/>
            <person name="Gundlach H."/>
            <person name="Zhou S."/>
            <person name="Mudge J."/>
            <person name="Bharti A.K."/>
            <person name="Murray J.D."/>
            <person name="Naoumkina M.A."/>
            <person name="Rosen B."/>
            <person name="Silverstein K.A."/>
            <person name="Tang H."/>
            <person name="Rombauts S."/>
            <person name="Zhao P.X."/>
            <person name="Zhou P."/>
            <person name="Barbe V."/>
            <person name="Bardou P."/>
            <person name="Bechner M."/>
            <person name="Bellec A."/>
            <person name="Berger A."/>
            <person name="Berges H."/>
            <person name="Bidwell S."/>
            <person name="Bisseling T."/>
            <person name="Choisne N."/>
            <person name="Couloux A."/>
            <person name="Denny R."/>
            <person name="Deshpande S."/>
            <person name="Dai X."/>
            <person name="Doyle J.J."/>
            <person name="Dudez A.M."/>
            <person name="Farmer A.D."/>
            <person name="Fouteau S."/>
            <person name="Franken C."/>
            <person name="Gibelin C."/>
            <person name="Gish J."/>
            <person name="Goldstein S."/>
            <person name="Gonzalez A.J."/>
            <person name="Green P.J."/>
            <person name="Hallab A."/>
            <person name="Hartog M."/>
            <person name="Hua A."/>
            <person name="Humphray S.J."/>
            <person name="Jeong D.H."/>
            <person name="Jing Y."/>
            <person name="Jocker A."/>
            <person name="Kenton S.M."/>
            <person name="Kim D.J."/>
            <person name="Klee K."/>
            <person name="Lai H."/>
            <person name="Lang C."/>
            <person name="Lin S."/>
            <person name="Macmil S.L."/>
            <person name="Magdelenat G."/>
            <person name="Matthews L."/>
            <person name="McCorrison J."/>
            <person name="Monaghan E.L."/>
            <person name="Mun J.H."/>
            <person name="Najar F.Z."/>
            <person name="Nicholson C."/>
            <person name="Noirot C."/>
            <person name="O'Bleness M."/>
            <person name="Paule C.R."/>
            <person name="Poulain J."/>
            <person name="Prion F."/>
            <person name="Qin B."/>
            <person name="Qu C."/>
            <person name="Retzel E.F."/>
            <person name="Riddle C."/>
            <person name="Sallet E."/>
            <person name="Samain S."/>
            <person name="Samson N."/>
            <person name="Sanders I."/>
            <person name="Saurat O."/>
            <person name="Scarpelli C."/>
            <person name="Schiex T."/>
            <person name="Segurens B."/>
            <person name="Severin A.J."/>
            <person name="Sherrier D.J."/>
            <person name="Shi R."/>
            <person name="Sims S."/>
            <person name="Singer S.R."/>
            <person name="Sinharoy S."/>
            <person name="Sterck L."/>
            <person name="Viollet A."/>
            <person name="Wang B.B."/>
            <person name="Wang K."/>
            <person name="Wang M."/>
            <person name="Wang X."/>
            <person name="Warfsmann J."/>
            <person name="Weissenbach J."/>
            <person name="White D.D."/>
            <person name="White J.D."/>
            <person name="Wiley G.B."/>
            <person name="Wincker P."/>
            <person name="Xing Y."/>
            <person name="Yang L."/>
            <person name="Yao Z."/>
            <person name="Ying F."/>
            <person name="Zhai J."/>
            <person name="Zhou L."/>
            <person name="Zuber A."/>
            <person name="Denarie J."/>
            <person name="Dixon R.A."/>
            <person name="May G.D."/>
            <person name="Schwartz D.C."/>
            <person name="Rogers J."/>
            <person name="Quetier F."/>
            <person name="Town C.D."/>
            <person name="Roe B.A."/>
        </authorList>
    </citation>
    <scope>NUCLEOTIDE SEQUENCE [LARGE SCALE GENOMIC DNA]</scope>
    <source>
        <strain evidence="3">A17</strain>
        <strain evidence="5 6">cv. Jemalong A17</strain>
    </source>
</reference>
<dbReference type="Pfam" id="PF09133">
    <property type="entry name" value="SANTA"/>
    <property type="match status" value="1"/>
</dbReference>
<evidence type="ECO:0000313" key="4">
    <source>
        <dbReference type="EMBL" id="RHN79919.1"/>
    </source>
</evidence>
<evidence type="ECO:0000256" key="1">
    <source>
        <dbReference type="SAM" id="MobiDB-lite"/>
    </source>
</evidence>
<dbReference type="KEGG" id="mtr:25484134"/>
<feature type="domain" description="SANTA" evidence="2">
    <location>
        <begin position="26"/>
        <end position="117"/>
    </location>
</feature>
<feature type="region of interest" description="Disordered" evidence="1">
    <location>
        <begin position="320"/>
        <end position="348"/>
    </location>
</feature>
<reference evidence="3 6" key="2">
    <citation type="journal article" date="2014" name="BMC Genomics">
        <title>An improved genome release (version Mt4.0) for the model legume Medicago truncatula.</title>
        <authorList>
            <person name="Tang H."/>
            <person name="Krishnakumar V."/>
            <person name="Bidwell S."/>
            <person name="Rosen B."/>
            <person name="Chan A."/>
            <person name="Zhou S."/>
            <person name="Gentzbittel L."/>
            <person name="Childs K.L."/>
            <person name="Yandell M."/>
            <person name="Gundlach H."/>
            <person name="Mayer K.F."/>
            <person name="Schwartz D.C."/>
            <person name="Town C.D."/>
        </authorList>
    </citation>
    <scope>GENOME REANNOTATION</scope>
    <source>
        <strain evidence="3">A17</strain>
        <strain evidence="5 6">cv. Jemalong A17</strain>
    </source>
</reference>
<evidence type="ECO:0000313" key="7">
    <source>
        <dbReference type="Proteomes" id="UP000265566"/>
    </source>
</evidence>
<name>A0A072VWG5_MEDTR</name>
<reference evidence="7" key="4">
    <citation type="journal article" date="2018" name="Nat. Plants">
        <title>Whole-genome landscape of Medicago truncatula symbiotic genes.</title>
        <authorList>
            <person name="Pecrix Y."/>
            <person name="Staton S.E."/>
            <person name="Sallet E."/>
            <person name="Lelandais-Briere C."/>
            <person name="Moreau S."/>
            <person name="Carrere S."/>
            <person name="Blein T."/>
            <person name="Jardinaud M.F."/>
            <person name="Latrasse D."/>
            <person name="Zouine M."/>
            <person name="Zahm M."/>
            <person name="Kreplak J."/>
            <person name="Mayjonade B."/>
            <person name="Satge C."/>
            <person name="Perez M."/>
            <person name="Cauet S."/>
            <person name="Marande W."/>
            <person name="Chantry-Darmon C."/>
            <person name="Lopez-Roques C."/>
            <person name="Bouchez O."/>
            <person name="Berard A."/>
            <person name="Debelle F."/>
            <person name="Munos S."/>
            <person name="Bendahmane A."/>
            <person name="Berges H."/>
            <person name="Niebel A."/>
            <person name="Buitink J."/>
            <person name="Frugier F."/>
            <person name="Benhamed M."/>
            <person name="Crespi M."/>
            <person name="Gouzy J."/>
            <person name="Gamas P."/>
        </authorList>
    </citation>
    <scope>NUCLEOTIDE SEQUENCE [LARGE SCALE GENOMIC DNA]</scope>
    <source>
        <strain evidence="7">cv. Jemalong A17</strain>
    </source>
</reference>
<dbReference type="PANTHER" id="PTHR35311:SF9">
    <property type="entry name" value="KINETOCHORE-ASSOCIATED PROTEIN KNL-2 HOMOLOG"/>
    <property type="match status" value="1"/>
</dbReference>
<dbReference type="EMBL" id="CM001217">
    <property type="protein sequence ID" value="KEH42390.1"/>
    <property type="molecule type" value="Genomic_DNA"/>
</dbReference>
<dbReference type="AlphaFoldDB" id="A0A072VWG5"/>
<reference evidence="4" key="5">
    <citation type="journal article" date="2018" name="Nat. Plants">
        <title>Whole-genome landscape of Medicago truncatula symbiotic genes.</title>
        <authorList>
            <person name="Pecrix Y."/>
            <person name="Gamas P."/>
            <person name="Carrere S."/>
        </authorList>
    </citation>
    <scope>NUCLEOTIDE SEQUENCE</scope>
    <source>
        <tissue evidence="4">Leaves</tissue>
    </source>
</reference>
<dbReference type="HOGENOM" id="CLU_042973_0_0_1"/>
<proteinExistence type="predicted"/>
<evidence type="ECO:0000313" key="5">
    <source>
        <dbReference type="EnsemblPlants" id="KEH42390"/>
    </source>
</evidence>
<reference evidence="5" key="3">
    <citation type="submission" date="2015-04" db="UniProtKB">
        <authorList>
            <consortium name="EnsemblPlants"/>
        </authorList>
    </citation>
    <scope>IDENTIFICATION</scope>
    <source>
        <strain evidence="5">cv. Jemalong A17</strain>
    </source>
</reference>
<dbReference type="InterPro" id="IPR015216">
    <property type="entry name" value="SANTA"/>
</dbReference>
<organism evidence="3 6">
    <name type="scientific">Medicago truncatula</name>
    <name type="common">Barrel medic</name>
    <name type="synonym">Medicago tribuloides</name>
    <dbReference type="NCBI Taxonomy" id="3880"/>
    <lineage>
        <taxon>Eukaryota</taxon>
        <taxon>Viridiplantae</taxon>
        <taxon>Streptophyta</taxon>
        <taxon>Embryophyta</taxon>
        <taxon>Tracheophyta</taxon>
        <taxon>Spermatophyta</taxon>
        <taxon>Magnoliopsida</taxon>
        <taxon>eudicotyledons</taxon>
        <taxon>Gunneridae</taxon>
        <taxon>Pentapetalae</taxon>
        <taxon>rosids</taxon>
        <taxon>fabids</taxon>
        <taxon>Fabales</taxon>
        <taxon>Fabaceae</taxon>
        <taxon>Papilionoideae</taxon>
        <taxon>50 kb inversion clade</taxon>
        <taxon>NPAAA clade</taxon>
        <taxon>Hologalegina</taxon>
        <taxon>IRL clade</taxon>
        <taxon>Trifolieae</taxon>
        <taxon>Medicago</taxon>
    </lineage>
</organism>
<dbReference type="EnsemblPlants" id="KEH42390">
    <property type="protein sequence ID" value="KEH42390"/>
    <property type="gene ID" value="MTR_1g069015"/>
</dbReference>
<keyword evidence="6" id="KW-1185">Reference proteome</keyword>
<dbReference type="PANTHER" id="PTHR35311">
    <property type="entry name" value="KINETOCHORE-ASSOCIATED PROTEIN KNL-2 HOMOLOG"/>
    <property type="match status" value="1"/>
</dbReference>
<dbReference type="STRING" id="3880.A0A072VWG5"/>
<accession>A0A072VWG5</accession>
<sequence length="479" mass="53091">MVDSTPPTSTISSNGTATSSCFRRTVTLYDWWLVKSSQGNNHRLAISGISSRKEEAVQFFVSAPIIKRYDVFSLETADGIYVITRGFMNEQRTLENGFTPQISKIFLYGFPPNWESYALECIGEGSEADIDSANAIPDNVSAICQEILSDGEENFSPTSLVLPDEALGKCKKPFATKECKASKEMSGIDVTYGSGENRHSTRLRNINVFQRKQQPAYRGPRKHPNKKQISTSTEVETCDSDTAISENVSANLPEIPSDAVEKSFPTSLVSPDKTIGDCNKAFLEDERDMSIKKCEVNVVHGSGRNRCSARLHNVKLCQKKRPVTGDPATHPDKDQISASPALEKSDGGLESLMTPIQSQKGIVNTLSGQVTDKFRSRIPKTFSSKTEGCYKRKRVTFETEAVGPKRKNIKPASSVKSSQGRDISHSNKGSTQRLSTVSPESLGLKKSRSGRWLLPRLEFWRNQTPIYNMDREIIEIQEG</sequence>
<feature type="region of interest" description="Disordered" evidence="1">
    <location>
        <begin position="212"/>
        <end position="233"/>
    </location>
</feature>
<gene>
    <name evidence="5" type="primary">25484134</name>
    <name evidence="3" type="ordered locus">MTR_1g069015</name>
    <name evidence="4" type="ORF">MtrunA17_Chr1g0182611</name>
</gene>
<dbReference type="InterPro" id="IPR053090">
    <property type="entry name" value="Centromere_KNL-2_homolog"/>
</dbReference>
<dbReference type="Gramene" id="rna3777">
    <property type="protein sequence ID" value="RHN79919.1"/>
    <property type="gene ID" value="gene3777"/>
</dbReference>
<protein>
    <submittedName>
        <fullName evidence="4">Putative transcription regulator Others family</fullName>
    </submittedName>
    <submittedName>
        <fullName evidence="3">SANTA (SANT associated) protein</fullName>
    </submittedName>
</protein>
<dbReference type="Proteomes" id="UP000002051">
    <property type="component" value="Unassembled WGS sequence"/>
</dbReference>
<feature type="compositionally biased region" description="Polar residues" evidence="1">
    <location>
        <begin position="414"/>
        <end position="439"/>
    </location>
</feature>
<dbReference type="EMBL" id="PSQE01000001">
    <property type="protein sequence ID" value="RHN79919.1"/>
    <property type="molecule type" value="Genomic_DNA"/>
</dbReference>
<evidence type="ECO:0000313" key="3">
    <source>
        <dbReference type="EMBL" id="KEH42390.1"/>
    </source>
</evidence>
<dbReference type="Proteomes" id="UP000265566">
    <property type="component" value="Chromosome 1"/>
</dbReference>
<evidence type="ECO:0000313" key="6">
    <source>
        <dbReference type="Proteomes" id="UP000002051"/>
    </source>
</evidence>
<dbReference type="GO" id="GO:0000775">
    <property type="term" value="C:chromosome, centromeric region"/>
    <property type="evidence" value="ECO:0000318"/>
    <property type="project" value="GO_Central"/>
</dbReference>